<keyword evidence="3" id="KW-1185">Reference proteome</keyword>
<dbReference type="Gene3D" id="3.10.129.10">
    <property type="entry name" value="Hotdog Thioesterase"/>
    <property type="match status" value="1"/>
</dbReference>
<sequence length="299" mass="34259">MLWPGLLSHRLSAAVKTQISIRTLATASRAPSENHGRWLSDTKRRLGKLFLHGTTAEETREASDILKDLTKNWRDYVAASEGFLTGETRRGLYRHNVVWGDMDSMVIPPLDQNITNIQMADLSFLGAFPITPAHVNNVTYARWAEASRINWAWNIAKHHDPQNLKPWSQLWTPKGLGLILKSIRVDYKFPVEWPDKVTVYHKLGDVSTTSFTLDVIIISEKHQRPAARCHEDIVVYNYQPADKTQLPGKAHIPDFMKVQFDETLRLQKEAKEDALENIRDISKRVEGLEMRVLGRQEMT</sequence>
<dbReference type="Pfam" id="PF13279">
    <property type="entry name" value="4HBT_2"/>
    <property type="match status" value="1"/>
</dbReference>
<dbReference type="OrthoDB" id="5538558at2759"/>
<dbReference type="AlphaFoldDB" id="A0A3N4L0J5"/>
<feature type="coiled-coil region" evidence="1">
    <location>
        <begin position="264"/>
        <end position="291"/>
    </location>
</feature>
<dbReference type="InterPro" id="IPR029069">
    <property type="entry name" value="HotDog_dom_sf"/>
</dbReference>
<organism evidence="2 3">
    <name type="scientific">Morchella conica CCBAS932</name>
    <dbReference type="NCBI Taxonomy" id="1392247"/>
    <lineage>
        <taxon>Eukaryota</taxon>
        <taxon>Fungi</taxon>
        <taxon>Dikarya</taxon>
        <taxon>Ascomycota</taxon>
        <taxon>Pezizomycotina</taxon>
        <taxon>Pezizomycetes</taxon>
        <taxon>Pezizales</taxon>
        <taxon>Morchellaceae</taxon>
        <taxon>Morchella</taxon>
    </lineage>
</organism>
<dbReference type="EMBL" id="ML119109">
    <property type="protein sequence ID" value="RPB16340.1"/>
    <property type="molecule type" value="Genomic_DNA"/>
</dbReference>
<accession>A0A3N4L0J5</accession>
<evidence type="ECO:0000313" key="3">
    <source>
        <dbReference type="Proteomes" id="UP000277580"/>
    </source>
</evidence>
<dbReference type="PANTHER" id="PTHR31793:SF39">
    <property type="entry name" value="THIOESTERASE_THIOL ESTER DEHYDRASE-ISOMERASE"/>
    <property type="match status" value="1"/>
</dbReference>
<reference evidence="2 3" key="1">
    <citation type="journal article" date="2018" name="Nat. Ecol. Evol.">
        <title>Pezizomycetes genomes reveal the molecular basis of ectomycorrhizal truffle lifestyle.</title>
        <authorList>
            <person name="Murat C."/>
            <person name="Payen T."/>
            <person name="Noel B."/>
            <person name="Kuo A."/>
            <person name="Morin E."/>
            <person name="Chen J."/>
            <person name="Kohler A."/>
            <person name="Krizsan K."/>
            <person name="Balestrini R."/>
            <person name="Da Silva C."/>
            <person name="Montanini B."/>
            <person name="Hainaut M."/>
            <person name="Levati E."/>
            <person name="Barry K.W."/>
            <person name="Belfiori B."/>
            <person name="Cichocki N."/>
            <person name="Clum A."/>
            <person name="Dockter R.B."/>
            <person name="Fauchery L."/>
            <person name="Guy J."/>
            <person name="Iotti M."/>
            <person name="Le Tacon F."/>
            <person name="Lindquist E.A."/>
            <person name="Lipzen A."/>
            <person name="Malagnac F."/>
            <person name="Mello A."/>
            <person name="Molinier V."/>
            <person name="Miyauchi S."/>
            <person name="Poulain J."/>
            <person name="Riccioni C."/>
            <person name="Rubini A."/>
            <person name="Sitrit Y."/>
            <person name="Splivallo R."/>
            <person name="Traeger S."/>
            <person name="Wang M."/>
            <person name="Zifcakova L."/>
            <person name="Wipf D."/>
            <person name="Zambonelli A."/>
            <person name="Paolocci F."/>
            <person name="Nowrousian M."/>
            <person name="Ottonello S."/>
            <person name="Baldrian P."/>
            <person name="Spatafora J.W."/>
            <person name="Henrissat B."/>
            <person name="Nagy L.G."/>
            <person name="Aury J.M."/>
            <person name="Wincker P."/>
            <person name="Grigoriev I.V."/>
            <person name="Bonfante P."/>
            <person name="Martin F.M."/>
        </authorList>
    </citation>
    <scope>NUCLEOTIDE SEQUENCE [LARGE SCALE GENOMIC DNA]</scope>
    <source>
        <strain evidence="2 3">CCBAS932</strain>
    </source>
</reference>
<protein>
    <recommendedName>
        <fullName evidence="4">Thioesterase/thiol ester dehydrase-isomerase</fullName>
    </recommendedName>
</protein>
<evidence type="ECO:0008006" key="4">
    <source>
        <dbReference type="Google" id="ProtNLM"/>
    </source>
</evidence>
<dbReference type="CDD" id="cd00586">
    <property type="entry name" value="4HBT"/>
    <property type="match status" value="1"/>
</dbReference>
<keyword evidence="1" id="KW-0175">Coiled coil</keyword>
<dbReference type="InParanoid" id="A0A3N4L0J5"/>
<gene>
    <name evidence="2" type="ORF">P167DRAFT_570578</name>
</gene>
<dbReference type="InterPro" id="IPR050563">
    <property type="entry name" value="4-hydroxybenzoyl-CoA_TE"/>
</dbReference>
<dbReference type="PANTHER" id="PTHR31793">
    <property type="entry name" value="4-HYDROXYBENZOYL-COA THIOESTERASE FAMILY MEMBER"/>
    <property type="match status" value="1"/>
</dbReference>
<dbReference type="GO" id="GO:0047617">
    <property type="term" value="F:fatty acyl-CoA hydrolase activity"/>
    <property type="evidence" value="ECO:0007669"/>
    <property type="project" value="TreeGrafter"/>
</dbReference>
<name>A0A3N4L0J5_9PEZI</name>
<dbReference type="Proteomes" id="UP000277580">
    <property type="component" value="Unassembled WGS sequence"/>
</dbReference>
<proteinExistence type="predicted"/>
<evidence type="ECO:0000313" key="2">
    <source>
        <dbReference type="EMBL" id="RPB16340.1"/>
    </source>
</evidence>
<evidence type="ECO:0000256" key="1">
    <source>
        <dbReference type="SAM" id="Coils"/>
    </source>
</evidence>
<dbReference type="SUPFAM" id="SSF54637">
    <property type="entry name" value="Thioesterase/thiol ester dehydrase-isomerase"/>
    <property type="match status" value="1"/>
</dbReference>